<protein>
    <submittedName>
        <fullName evidence="2">Uncharacterized protein</fullName>
    </submittedName>
</protein>
<keyword evidence="3" id="KW-1185">Reference proteome</keyword>
<evidence type="ECO:0000256" key="1">
    <source>
        <dbReference type="SAM" id="Phobius"/>
    </source>
</evidence>
<feature type="transmembrane region" description="Helical" evidence="1">
    <location>
        <begin position="27"/>
        <end position="51"/>
    </location>
</feature>
<proteinExistence type="predicted"/>
<gene>
    <name evidence="2" type="ORF">OSB1V03_LOCUS7523</name>
</gene>
<name>A0A7R9KPR6_9ACAR</name>
<evidence type="ECO:0000313" key="2">
    <source>
        <dbReference type="EMBL" id="CAD7627093.1"/>
    </source>
</evidence>
<evidence type="ECO:0000313" key="3">
    <source>
        <dbReference type="Proteomes" id="UP000759131"/>
    </source>
</evidence>
<dbReference type="EMBL" id="CAJPIZ010004422">
    <property type="protein sequence ID" value="CAG2107523.1"/>
    <property type="molecule type" value="Genomic_DNA"/>
</dbReference>
<sequence length="88" mass="9862">MNYSKHFQVIDLKISYELKSQTEPMTAFSLAVVYLSYALLVTLLLLLMYLIGRDMCGPTNVYKPVREDRAAEPGPGLRGISVILPDIV</sequence>
<dbReference type="AlphaFoldDB" id="A0A7R9KPR6"/>
<dbReference type="EMBL" id="OC858997">
    <property type="protein sequence ID" value="CAD7627093.1"/>
    <property type="molecule type" value="Genomic_DNA"/>
</dbReference>
<accession>A0A7R9KPR6</accession>
<organism evidence="2">
    <name type="scientific">Medioppia subpectinata</name>
    <dbReference type="NCBI Taxonomy" id="1979941"/>
    <lineage>
        <taxon>Eukaryota</taxon>
        <taxon>Metazoa</taxon>
        <taxon>Ecdysozoa</taxon>
        <taxon>Arthropoda</taxon>
        <taxon>Chelicerata</taxon>
        <taxon>Arachnida</taxon>
        <taxon>Acari</taxon>
        <taxon>Acariformes</taxon>
        <taxon>Sarcoptiformes</taxon>
        <taxon>Oribatida</taxon>
        <taxon>Brachypylina</taxon>
        <taxon>Oppioidea</taxon>
        <taxon>Oppiidae</taxon>
        <taxon>Medioppia</taxon>
    </lineage>
</organism>
<keyword evidence="1" id="KW-1133">Transmembrane helix</keyword>
<keyword evidence="1" id="KW-0812">Transmembrane</keyword>
<reference evidence="2" key="1">
    <citation type="submission" date="2020-11" db="EMBL/GenBank/DDBJ databases">
        <authorList>
            <person name="Tran Van P."/>
        </authorList>
    </citation>
    <scope>NUCLEOTIDE SEQUENCE</scope>
</reference>
<keyword evidence="1" id="KW-0472">Membrane</keyword>
<dbReference type="Proteomes" id="UP000759131">
    <property type="component" value="Unassembled WGS sequence"/>
</dbReference>